<dbReference type="NCBIfam" id="TIGR01549">
    <property type="entry name" value="HAD-SF-IA-v1"/>
    <property type="match status" value="1"/>
</dbReference>
<sequence>MVAIKAVLFDMDGVLVEAKEWHYEALNRALDLFGMAISRYDHETTFDGIPTSRKLEILSIERGLPRELHGFLNEMKQRYTTEMVHTLCKPRFAQERALSTLKAMGYRMSVCSNSIRSTVQLMMDKANLSQYLDLMVSNEDVSRPKPDPEMYCKAMAHFGLSPDECLVVEDNENGIKAAKASGAHLLVVQDVSQTSIDNILGRIREIDAFYNRSAA</sequence>
<comment type="cofactor">
    <cofactor evidence="1">
        <name>Mg(2+)</name>
        <dbReference type="ChEBI" id="CHEBI:18420"/>
    </cofactor>
</comment>
<keyword evidence="3" id="KW-0479">Metal-binding</keyword>
<gene>
    <name evidence="5" type="ORF">LPC04_12835</name>
</gene>
<dbReference type="PANTHER" id="PTHR46193:SF9">
    <property type="entry name" value="HALOACID DEHALOGENASE-LIKE HYDROLASE DOMAIN-CONTAINING PROTEIN SGPP"/>
    <property type="match status" value="1"/>
</dbReference>
<evidence type="ECO:0000313" key="5">
    <source>
        <dbReference type="EMBL" id="MCK9686594.1"/>
    </source>
</evidence>
<dbReference type="InterPro" id="IPR023214">
    <property type="entry name" value="HAD_sf"/>
</dbReference>
<dbReference type="Pfam" id="PF13419">
    <property type="entry name" value="HAD_2"/>
    <property type="match status" value="1"/>
</dbReference>
<dbReference type="InterPro" id="IPR051600">
    <property type="entry name" value="Beta-PGM-like"/>
</dbReference>
<proteinExistence type="inferred from homology"/>
<dbReference type="InterPro" id="IPR036412">
    <property type="entry name" value="HAD-like_sf"/>
</dbReference>
<dbReference type="PANTHER" id="PTHR46193">
    <property type="entry name" value="6-PHOSPHOGLUCONATE PHOSPHATASE"/>
    <property type="match status" value="1"/>
</dbReference>
<evidence type="ECO:0000256" key="1">
    <source>
        <dbReference type="ARBA" id="ARBA00001946"/>
    </source>
</evidence>
<evidence type="ECO:0000256" key="3">
    <source>
        <dbReference type="ARBA" id="ARBA00022723"/>
    </source>
</evidence>
<reference evidence="5" key="1">
    <citation type="submission" date="2021-11" db="EMBL/GenBank/DDBJ databases">
        <title>BS-T2-15 a new species belonging to the Comamonadaceae family isolated from the soil of a French oak forest.</title>
        <authorList>
            <person name="Mieszkin S."/>
            <person name="Alain K."/>
        </authorList>
    </citation>
    <scope>NUCLEOTIDE SEQUENCE</scope>
    <source>
        <strain evidence="5">BS-T2-15</strain>
    </source>
</reference>
<comment type="caution">
    <text evidence="5">The sequence shown here is derived from an EMBL/GenBank/DDBJ whole genome shotgun (WGS) entry which is preliminary data.</text>
</comment>
<dbReference type="SFLD" id="SFLDG01129">
    <property type="entry name" value="C1.5:_HAD__Beta-PGM__Phosphata"/>
    <property type="match status" value="1"/>
</dbReference>
<dbReference type="Proteomes" id="UP001139353">
    <property type="component" value="Unassembled WGS sequence"/>
</dbReference>
<dbReference type="RefSeq" id="WP_275682613.1">
    <property type="nucleotide sequence ID" value="NZ_JAJLJH010000002.1"/>
</dbReference>
<protein>
    <submittedName>
        <fullName evidence="5">HAD family phosphatase</fullName>
    </submittedName>
</protein>
<dbReference type="GO" id="GO:0046872">
    <property type="term" value="F:metal ion binding"/>
    <property type="evidence" value="ECO:0007669"/>
    <property type="project" value="UniProtKB-KW"/>
</dbReference>
<organism evidence="5 6">
    <name type="scientific">Scleromatobacter humisilvae</name>
    <dbReference type="NCBI Taxonomy" id="2897159"/>
    <lineage>
        <taxon>Bacteria</taxon>
        <taxon>Pseudomonadati</taxon>
        <taxon>Pseudomonadota</taxon>
        <taxon>Betaproteobacteria</taxon>
        <taxon>Burkholderiales</taxon>
        <taxon>Sphaerotilaceae</taxon>
        <taxon>Scleromatobacter</taxon>
    </lineage>
</organism>
<evidence type="ECO:0000256" key="2">
    <source>
        <dbReference type="ARBA" id="ARBA00006171"/>
    </source>
</evidence>
<evidence type="ECO:0000313" key="6">
    <source>
        <dbReference type="Proteomes" id="UP001139353"/>
    </source>
</evidence>
<dbReference type="NCBIfam" id="TIGR01509">
    <property type="entry name" value="HAD-SF-IA-v3"/>
    <property type="match status" value="1"/>
</dbReference>
<dbReference type="GO" id="GO:0003824">
    <property type="term" value="F:catalytic activity"/>
    <property type="evidence" value="ECO:0007669"/>
    <property type="project" value="UniProtKB-ARBA"/>
</dbReference>
<evidence type="ECO:0000256" key="4">
    <source>
        <dbReference type="ARBA" id="ARBA00022842"/>
    </source>
</evidence>
<dbReference type="CDD" id="cd07505">
    <property type="entry name" value="HAD_BPGM-like"/>
    <property type="match status" value="1"/>
</dbReference>
<keyword evidence="6" id="KW-1185">Reference proteome</keyword>
<dbReference type="Gene3D" id="1.10.150.240">
    <property type="entry name" value="Putative phosphatase, domain 2"/>
    <property type="match status" value="1"/>
</dbReference>
<accession>A0A9X1YHS7</accession>
<dbReference type="SFLD" id="SFLDS00003">
    <property type="entry name" value="Haloacid_Dehalogenase"/>
    <property type="match status" value="1"/>
</dbReference>
<dbReference type="PRINTS" id="PR00413">
    <property type="entry name" value="HADHALOGNASE"/>
</dbReference>
<name>A0A9X1YHS7_9BURK</name>
<dbReference type="SUPFAM" id="SSF56784">
    <property type="entry name" value="HAD-like"/>
    <property type="match status" value="1"/>
</dbReference>
<dbReference type="InterPro" id="IPR023198">
    <property type="entry name" value="PGP-like_dom2"/>
</dbReference>
<dbReference type="AlphaFoldDB" id="A0A9X1YHS7"/>
<dbReference type="Gene3D" id="3.40.50.1000">
    <property type="entry name" value="HAD superfamily/HAD-like"/>
    <property type="match status" value="1"/>
</dbReference>
<dbReference type="EMBL" id="JAJLJH010000002">
    <property type="protein sequence ID" value="MCK9686594.1"/>
    <property type="molecule type" value="Genomic_DNA"/>
</dbReference>
<dbReference type="InterPro" id="IPR041492">
    <property type="entry name" value="HAD_2"/>
</dbReference>
<keyword evidence="4" id="KW-0460">Magnesium</keyword>
<comment type="similarity">
    <text evidence="2">Belongs to the HAD-like hydrolase superfamily. CbbY/CbbZ/Gph/YieH family.</text>
</comment>
<dbReference type="InterPro" id="IPR006439">
    <property type="entry name" value="HAD-SF_hydro_IA"/>
</dbReference>